<dbReference type="EMBL" id="JALLPJ020001371">
    <property type="protein sequence ID" value="KAL3767249.1"/>
    <property type="molecule type" value="Genomic_DNA"/>
</dbReference>
<feature type="compositionally biased region" description="Basic and acidic residues" evidence="1">
    <location>
        <begin position="195"/>
        <end position="204"/>
    </location>
</feature>
<name>A0ABD3MVJ2_9STRA</name>
<feature type="region of interest" description="Disordered" evidence="1">
    <location>
        <begin position="195"/>
        <end position="218"/>
    </location>
</feature>
<feature type="compositionally biased region" description="Acidic residues" evidence="1">
    <location>
        <begin position="344"/>
        <end position="361"/>
    </location>
</feature>
<dbReference type="SUPFAM" id="SSF51197">
    <property type="entry name" value="Clavaminate synthase-like"/>
    <property type="match status" value="1"/>
</dbReference>
<proteinExistence type="predicted"/>
<gene>
    <name evidence="2" type="ORF">ACHAWO_003933</name>
</gene>
<dbReference type="Gene3D" id="2.60.120.650">
    <property type="entry name" value="Cupin"/>
    <property type="match status" value="1"/>
</dbReference>
<reference evidence="2 3" key="1">
    <citation type="submission" date="2024-10" db="EMBL/GenBank/DDBJ databases">
        <title>Updated reference genomes for cyclostephanoid diatoms.</title>
        <authorList>
            <person name="Roberts W.R."/>
            <person name="Alverson A.J."/>
        </authorList>
    </citation>
    <scope>NUCLEOTIDE SEQUENCE [LARGE SCALE GENOMIC DNA]</scope>
    <source>
        <strain evidence="2 3">AJA010-31</strain>
    </source>
</reference>
<protein>
    <submittedName>
        <fullName evidence="2">Uncharacterized protein</fullName>
    </submittedName>
</protein>
<dbReference type="Proteomes" id="UP001530400">
    <property type="component" value="Unassembled WGS sequence"/>
</dbReference>
<accession>A0ABD3MVJ2</accession>
<organism evidence="2 3">
    <name type="scientific">Cyclotella atomus</name>
    <dbReference type="NCBI Taxonomy" id="382360"/>
    <lineage>
        <taxon>Eukaryota</taxon>
        <taxon>Sar</taxon>
        <taxon>Stramenopiles</taxon>
        <taxon>Ochrophyta</taxon>
        <taxon>Bacillariophyta</taxon>
        <taxon>Coscinodiscophyceae</taxon>
        <taxon>Thalassiosirophycidae</taxon>
        <taxon>Stephanodiscales</taxon>
        <taxon>Stephanodiscaceae</taxon>
        <taxon>Cyclotella</taxon>
    </lineage>
</organism>
<dbReference type="AlphaFoldDB" id="A0ABD3MVJ2"/>
<keyword evidence="3" id="KW-1185">Reference proteome</keyword>
<sequence length="430" mass="47820">MPSIKVPTLDLSTSKCIPKTDFDDAYSKHQAVHIRGFNAADETIAAADIQALFQSLEARDKDSWCIENKSNDSKEVKPSDFLDVNSKIHKGYCSFLVQHSEIAVNDLMNLLPVVDLPITGGNSIDSVDNMKVKYGPCTWFFFGKNYTSTETAHSKKPLLGRPEHTDSVSHDGTWHYQLSGTKIWRIRPTDELLDRINRSSDGDSKKRKLNDGQGKGDDTIELECKQGDILLLNTRLWWHSTVIPMQDSPSISYARDVYFESDAADEPNQQSMTNIDGTYAAQDIEAETILFTEHSMPDCELHRSKTNPNCQVVELEDESGESYMAVVSLRYIKAGEFFCIMESDSEEEEDDSEEESDEEDNLSNPNCLNFSSASSASMVLTCGNNPTAHGNPIPKLTSSKKVVTGTVICELSIRYCFKGATVSSIKGGMK</sequence>
<evidence type="ECO:0000313" key="3">
    <source>
        <dbReference type="Proteomes" id="UP001530400"/>
    </source>
</evidence>
<evidence type="ECO:0000313" key="2">
    <source>
        <dbReference type="EMBL" id="KAL3767249.1"/>
    </source>
</evidence>
<comment type="caution">
    <text evidence="2">The sequence shown here is derived from an EMBL/GenBank/DDBJ whole genome shotgun (WGS) entry which is preliminary data.</text>
</comment>
<evidence type="ECO:0000256" key="1">
    <source>
        <dbReference type="SAM" id="MobiDB-lite"/>
    </source>
</evidence>
<feature type="region of interest" description="Disordered" evidence="1">
    <location>
        <begin position="344"/>
        <end position="366"/>
    </location>
</feature>